<evidence type="ECO:0000313" key="2">
    <source>
        <dbReference type="Proteomes" id="UP000032304"/>
    </source>
</evidence>
<accession>A0A0D2QPU4</accession>
<keyword evidence="2" id="KW-1185">Reference proteome</keyword>
<sequence>MSEEYGARLSSLLVARDERKSGKLKRLGILGRVTSAISVFGKLEVLLSNSSPFVQTYLLSCEFCFFRVFKNVWYTTTKVGRASINLYFAMAECIDGCPHANYDLSKVFFWAVLNVPLTWMNRA</sequence>
<dbReference type="EMBL" id="CM001742">
    <property type="protein sequence ID" value="KJB18946.1"/>
    <property type="molecule type" value="Genomic_DNA"/>
</dbReference>
<gene>
    <name evidence="1" type="ORF">B456_003G076600</name>
</gene>
<name>A0A0D2QPU4_GOSRA</name>
<reference evidence="1 2" key="1">
    <citation type="journal article" date="2012" name="Nature">
        <title>Repeated polyploidization of Gossypium genomes and the evolution of spinnable cotton fibres.</title>
        <authorList>
            <person name="Paterson A.H."/>
            <person name="Wendel J.F."/>
            <person name="Gundlach H."/>
            <person name="Guo H."/>
            <person name="Jenkins J."/>
            <person name="Jin D."/>
            <person name="Llewellyn D."/>
            <person name="Showmaker K.C."/>
            <person name="Shu S."/>
            <person name="Udall J."/>
            <person name="Yoo M.J."/>
            <person name="Byers R."/>
            <person name="Chen W."/>
            <person name="Doron-Faigenboim A."/>
            <person name="Duke M.V."/>
            <person name="Gong L."/>
            <person name="Grimwood J."/>
            <person name="Grover C."/>
            <person name="Grupp K."/>
            <person name="Hu G."/>
            <person name="Lee T.H."/>
            <person name="Li J."/>
            <person name="Lin L."/>
            <person name="Liu T."/>
            <person name="Marler B.S."/>
            <person name="Page J.T."/>
            <person name="Roberts A.W."/>
            <person name="Romanel E."/>
            <person name="Sanders W.S."/>
            <person name="Szadkowski E."/>
            <person name="Tan X."/>
            <person name="Tang H."/>
            <person name="Xu C."/>
            <person name="Wang J."/>
            <person name="Wang Z."/>
            <person name="Zhang D."/>
            <person name="Zhang L."/>
            <person name="Ashrafi H."/>
            <person name="Bedon F."/>
            <person name="Bowers J.E."/>
            <person name="Brubaker C.L."/>
            <person name="Chee P.W."/>
            <person name="Das S."/>
            <person name="Gingle A.R."/>
            <person name="Haigler C.H."/>
            <person name="Harker D."/>
            <person name="Hoffmann L.V."/>
            <person name="Hovav R."/>
            <person name="Jones D.C."/>
            <person name="Lemke C."/>
            <person name="Mansoor S."/>
            <person name="ur Rahman M."/>
            <person name="Rainville L.N."/>
            <person name="Rambani A."/>
            <person name="Reddy U.K."/>
            <person name="Rong J.K."/>
            <person name="Saranga Y."/>
            <person name="Scheffler B.E."/>
            <person name="Scheffler J.A."/>
            <person name="Stelly D.M."/>
            <person name="Triplett B.A."/>
            <person name="Van Deynze A."/>
            <person name="Vaslin M.F."/>
            <person name="Waghmare V.N."/>
            <person name="Walford S.A."/>
            <person name="Wright R.J."/>
            <person name="Zaki E.A."/>
            <person name="Zhang T."/>
            <person name="Dennis E.S."/>
            <person name="Mayer K.F."/>
            <person name="Peterson D.G."/>
            <person name="Rokhsar D.S."/>
            <person name="Wang X."/>
            <person name="Schmutz J."/>
        </authorList>
    </citation>
    <scope>NUCLEOTIDE SEQUENCE [LARGE SCALE GENOMIC DNA]</scope>
</reference>
<protein>
    <submittedName>
        <fullName evidence="1">Uncharacterized protein</fullName>
    </submittedName>
</protein>
<dbReference type="AlphaFoldDB" id="A0A0D2QPU4"/>
<evidence type="ECO:0000313" key="1">
    <source>
        <dbReference type="EMBL" id="KJB18946.1"/>
    </source>
</evidence>
<dbReference type="Proteomes" id="UP000032304">
    <property type="component" value="Chromosome 3"/>
</dbReference>
<organism evidence="1 2">
    <name type="scientific">Gossypium raimondii</name>
    <name type="common">Peruvian cotton</name>
    <name type="synonym">Gossypium klotzschianum subsp. raimondii</name>
    <dbReference type="NCBI Taxonomy" id="29730"/>
    <lineage>
        <taxon>Eukaryota</taxon>
        <taxon>Viridiplantae</taxon>
        <taxon>Streptophyta</taxon>
        <taxon>Embryophyta</taxon>
        <taxon>Tracheophyta</taxon>
        <taxon>Spermatophyta</taxon>
        <taxon>Magnoliopsida</taxon>
        <taxon>eudicotyledons</taxon>
        <taxon>Gunneridae</taxon>
        <taxon>Pentapetalae</taxon>
        <taxon>rosids</taxon>
        <taxon>malvids</taxon>
        <taxon>Malvales</taxon>
        <taxon>Malvaceae</taxon>
        <taxon>Malvoideae</taxon>
        <taxon>Gossypium</taxon>
    </lineage>
</organism>
<proteinExistence type="predicted"/>
<dbReference type="Gramene" id="KJB18946">
    <property type="protein sequence ID" value="KJB18946"/>
    <property type="gene ID" value="B456_003G076600"/>
</dbReference>